<keyword evidence="4" id="KW-1185">Reference proteome</keyword>
<dbReference type="SUPFAM" id="SSF54637">
    <property type="entry name" value="Thioesterase/thiol ester dehydrase-isomerase"/>
    <property type="match status" value="1"/>
</dbReference>
<feature type="region of interest" description="Disordered" evidence="2">
    <location>
        <begin position="184"/>
        <end position="207"/>
    </location>
</feature>
<gene>
    <name evidence="3" type="ORF">VKT23_010817</name>
</gene>
<dbReference type="PANTHER" id="PTHR12475:SF4">
    <property type="entry name" value="PROTEIN THEM6"/>
    <property type="match status" value="1"/>
</dbReference>
<dbReference type="EMBL" id="JBANRG010000022">
    <property type="protein sequence ID" value="KAK7455786.1"/>
    <property type="molecule type" value="Genomic_DNA"/>
</dbReference>
<evidence type="ECO:0000256" key="2">
    <source>
        <dbReference type="SAM" id="MobiDB-lite"/>
    </source>
</evidence>
<comment type="similarity">
    <text evidence="1">Belongs to the lcsJ thioesterase family.</text>
</comment>
<feature type="compositionally biased region" description="Basic and acidic residues" evidence="2">
    <location>
        <begin position="115"/>
        <end position="131"/>
    </location>
</feature>
<name>A0ABR1JB67_9AGAR</name>
<evidence type="ECO:0000313" key="4">
    <source>
        <dbReference type="Proteomes" id="UP001498398"/>
    </source>
</evidence>
<comment type="caution">
    <text evidence="3">The sequence shown here is derived from an EMBL/GenBank/DDBJ whole genome shotgun (WGS) entry which is preliminary data.</text>
</comment>
<dbReference type="PANTHER" id="PTHR12475">
    <property type="match status" value="1"/>
</dbReference>
<feature type="region of interest" description="Disordered" evidence="2">
    <location>
        <begin position="77"/>
        <end position="134"/>
    </location>
</feature>
<accession>A0ABR1JB67</accession>
<dbReference type="InterPro" id="IPR029069">
    <property type="entry name" value="HotDog_dom_sf"/>
</dbReference>
<sequence>MSNSSYPKALDCAQLKAAMALFPQFLRVGGLVRLAETHFQFIKEIPILANYEVRITLGAWDEKWLYVVCRFVTRKNDVSSEPDVPSGLPPSSALDRPPRLPTPKPSTLFNPRISRKGESSLRTPEPEELHGPGRPQLRIVTAKLLSSEEPDGAVLHTIALTRVCFKIGRITVPPAIVLATNGLSRPPPPSLGAMSDPSKSTYSHSNPPPHWNIVKSIASKPCGGNLKALQQFYRGGWRSVPHGERWWEQALGGPVEQQRRERLEQLRYVGAGMDSAREMRSGFGADKCF</sequence>
<evidence type="ECO:0000313" key="3">
    <source>
        <dbReference type="EMBL" id="KAK7455786.1"/>
    </source>
</evidence>
<reference evidence="3 4" key="1">
    <citation type="submission" date="2024-01" db="EMBL/GenBank/DDBJ databases">
        <title>A draft genome for the cacao thread blight pathogen Marasmiellus scandens.</title>
        <authorList>
            <person name="Baruah I.K."/>
            <person name="Leung J."/>
            <person name="Bukari Y."/>
            <person name="Amoako-Attah I."/>
            <person name="Meinhardt L.W."/>
            <person name="Bailey B.A."/>
            <person name="Cohen S.P."/>
        </authorList>
    </citation>
    <scope>NUCLEOTIDE SEQUENCE [LARGE SCALE GENOMIC DNA]</scope>
    <source>
        <strain evidence="3 4">GH-19</strain>
    </source>
</reference>
<dbReference type="Proteomes" id="UP001498398">
    <property type="component" value="Unassembled WGS sequence"/>
</dbReference>
<evidence type="ECO:0000256" key="1">
    <source>
        <dbReference type="ARBA" id="ARBA00038476"/>
    </source>
</evidence>
<dbReference type="InterPro" id="IPR051490">
    <property type="entry name" value="THEM6_lcsJ_thioesterase"/>
</dbReference>
<proteinExistence type="inferred from homology"/>
<protein>
    <submittedName>
        <fullName evidence="3">Uncharacterized protein</fullName>
    </submittedName>
</protein>
<organism evidence="3 4">
    <name type="scientific">Marasmiellus scandens</name>
    <dbReference type="NCBI Taxonomy" id="2682957"/>
    <lineage>
        <taxon>Eukaryota</taxon>
        <taxon>Fungi</taxon>
        <taxon>Dikarya</taxon>
        <taxon>Basidiomycota</taxon>
        <taxon>Agaricomycotina</taxon>
        <taxon>Agaricomycetes</taxon>
        <taxon>Agaricomycetidae</taxon>
        <taxon>Agaricales</taxon>
        <taxon>Marasmiineae</taxon>
        <taxon>Omphalotaceae</taxon>
        <taxon>Marasmiellus</taxon>
    </lineage>
</organism>